<proteinExistence type="predicted"/>
<dbReference type="EMBL" id="RBAM01000010">
    <property type="protein sequence ID" value="RKN65868.1"/>
    <property type="molecule type" value="Genomic_DNA"/>
</dbReference>
<organism evidence="1 2">
    <name type="scientific">Streptomyces klenkii</name>
    <dbReference type="NCBI Taxonomy" id="1420899"/>
    <lineage>
        <taxon>Bacteria</taxon>
        <taxon>Bacillati</taxon>
        <taxon>Actinomycetota</taxon>
        <taxon>Actinomycetes</taxon>
        <taxon>Kitasatosporales</taxon>
        <taxon>Streptomycetaceae</taxon>
        <taxon>Streptomyces</taxon>
    </lineage>
</organism>
<evidence type="ECO:0000313" key="1">
    <source>
        <dbReference type="EMBL" id="RKN65868.1"/>
    </source>
</evidence>
<comment type="caution">
    <text evidence="1">The sequence shown here is derived from an EMBL/GenBank/DDBJ whole genome shotgun (WGS) entry which is preliminary data.</text>
</comment>
<evidence type="ECO:0000313" key="2">
    <source>
        <dbReference type="Proteomes" id="UP000270343"/>
    </source>
</evidence>
<dbReference type="Proteomes" id="UP000270343">
    <property type="component" value="Unassembled WGS sequence"/>
</dbReference>
<name>A0A3B0B017_9ACTN</name>
<gene>
    <name evidence="1" type="ORF">D7231_23905</name>
</gene>
<sequence length="56" mass="5749">MEKNGIEGLDLSDLDVESLEFSADSEGGLESLRMGHGLTEVGASCCCSTSSCSCST</sequence>
<protein>
    <submittedName>
        <fullName evidence="1">GE37468 family thiazolyl peptide</fullName>
    </submittedName>
</protein>
<dbReference type="RefSeq" id="WP_120757594.1">
    <property type="nucleotide sequence ID" value="NZ_JBFADQ010000016.1"/>
</dbReference>
<accession>A0A3B0B017</accession>
<dbReference type="AlphaFoldDB" id="A0A3B0B017"/>
<dbReference type="NCBIfam" id="NF033399">
    <property type="entry name" value="thiazolyl_GetA"/>
    <property type="match status" value="1"/>
</dbReference>
<keyword evidence="2" id="KW-1185">Reference proteome</keyword>
<reference evidence="1 2" key="1">
    <citation type="journal article" date="2015" name="Antonie Van Leeuwenhoek">
        <title>Streptomyces klenkii sp. nov., isolated from deep marine sediment.</title>
        <authorList>
            <person name="Veyisoglu A."/>
            <person name="Sahin N."/>
        </authorList>
    </citation>
    <scope>NUCLEOTIDE SEQUENCE [LARGE SCALE GENOMIC DNA]</scope>
    <source>
        <strain evidence="1 2">KCTC 29202</strain>
    </source>
</reference>